<name>A0ABW2IK97_9PROT</name>
<organism evidence="2 3">
    <name type="scientific">Hirschia litorea</name>
    <dbReference type="NCBI Taxonomy" id="1199156"/>
    <lineage>
        <taxon>Bacteria</taxon>
        <taxon>Pseudomonadati</taxon>
        <taxon>Pseudomonadota</taxon>
        <taxon>Alphaproteobacteria</taxon>
        <taxon>Hyphomonadales</taxon>
        <taxon>Hyphomonadaceae</taxon>
        <taxon>Hirschia</taxon>
    </lineage>
</organism>
<keyword evidence="3" id="KW-1185">Reference proteome</keyword>
<dbReference type="Pfam" id="PF09982">
    <property type="entry name" value="LpxR"/>
    <property type="match status" value="1"/>
</dbReference>
<comment type="caution">
    <text evidence="2">The sequence shown here is derived from an EMBL/GenBank/DDBJ whole genome shotgun (WGS) entry which is preliminary data.</text>
</comment>
<proteinExistence type="predicted"/>
<feature type="chain" id="PRO_5045299636" evidence="1">
    <location>
        <begin position="21"/>
        <end position="235"/>
    </location>
</feature>
<evidence type="ECO:0000313" key="3">
    <source>
        <dbReference type="Proteomes" id="UP001596492"/>
    </source>
</evidence>
<protein>
    <submittedName>
        <fullName evidence="2">Lipid A-modifier LpxR family protein</fullName>
    </submittedName>
</protein>
<dbReference type="RefSeq" id="WP_382166465.1">
    <property type="nucleotide sequence ID" value="NZ_JBHTBR010000002.1"/>
</dbReference>
<feature type="signal peptide" evidence="1">
    <location>
        <begin position="1"/>
        <end position="20"/>
    </location>
</feature>
<evidence type="ECO:0000256" key="1">
    <source>
        <dbReference type="SAM" id="SignalP"/>
    </source>
</evidence>
<reference evidence="3" key="1">
    <citation type="journal article" date="2019" name="Int. J. Syst. Evol. Microbiol.">
        <title>The Global Catalogue of Microorganisms (GCM) 10K type strain sequencing project: providing services to taxonomists for standard genome sequencing and annotation.</title>
        <authorList>
            <consortium name="The Broad Institute Genomics Platform"/>
            <consortium name="The Broad Institute Genome Sequencing Center for Infectious Disease"/>
            <person name="Wu L."/>
            <person name="Ma J."/>
        </authorList>
    </citation>
    <scope>NUCLEOTIDE SEQUENCE [LARGE SCALE GENOMIC DNA]</scope>
    <source>
        <strain evidence="3">CCUG 51308</strain>
    </source>
</reference>
<sequence>MVVSLFAAFSCVGCSASGVAAEVVSPSVQSGPVQYIAPSSPLKIVNQQLTRELKENTQRSFAPSNWAVGDGLLRYKSSLDLSPESLKKASRETYEGEWEFNAPLDKAGFDLDLSVTPHARIEKVAGHESRSAGAEVRLGQIADRVDQRGEKVKVDSWYMFVGTDNEALCWDVGDKGAKFDGVALRDQVTVGDWQAGVAFHKAGGELSIGVMRRETRFEQFKTVNDIAAVSFTMRR</sequence>
<gene>
    <name evidence="2" type="ORF">ACFQS8_06565</name>
</gene>
<evidence type="ECO:0000313" key="2">
    <source>
        <dbReference type="EMBL" id="MFC7291272.1"/>
    </source>
</evidence>
<keyword evidence="1" id="KW-0732">Signal</keyword>
<accession>A0ABW2IK97</accession>
<dbReference type="EMBL" id="JBHTBR010000002">
    <property type="protein sequence ID" value="MFC7291272.1"/>
    <property type="molecule type" value="Genomic_DNA"/>
</dbReference>
<dbReference type="InterPro" id="IPR018707">
    <property type="entry name" value="LpxR"/>
</dbReference>
<dbReference type="Proteomes" id="UP001596492">
    <property type="component" value="Unassembled WGS sequence"/>
</dbReference>